<keyword evidence="1" id="KW-0540">Nuclease</keyword>
<organism evidence="4 5">
    <name type="scientific">Lysobacter koreensis</name>
    <dbReference type="NCBI Taxonomy" id="266122"/>
    <lineage>
        <taxon>Bacteria</taxon>
        <taxon>Pseudomonadati</taxon>
        <taxon>Pseudomonadota</taxon>
        <taxon>Gammaproteobacteria</taxon>
        <taxon>Lysobacterales</taxon>
        <taxon>Lysobacteraceae</taxon>
        <taxon>Lysobacter</taxon>
    </lineage>
</organism>
<keyword evidence="5" id="KW-1185">Reference proteome</keyword>
<reference evidence="5" key="1">
    <citation type="journal article" date="2019" name="Int. J. Syst. Evol. Microbiol.">
        <title>The Global Catalogue of Microorganisms (GCM) 10K type strain sequencing project: providing services to taxonomists for standard genome sequencing and annotation.</title>
        <authorList>
            <consortium name="The Broad Institute Genomics Platform"/>
            <consortium name="The Broad Institute Genome Sequencing Center for Infectious Disease"/>
            <person name="Wu L."/>
            <person name="Ma J."/>
        </authorList>
    </citation>
    <scope>NUCLEOTIDE SEQUENCE [LARGE SCALE GENOMIC DNA]</scope>
    <source>
        <strain evidence="5">CCUG 55491</strain>
    </source>
</reference>
<dbReference type="InterPro" id="IPR000026">
    <property type="entry name" value="N1-like"/>
</dbReference>
<dbReference type="Proteomes" id="UP001597090">
    <property type="component" value="Unassembled WGS sequence"/>
</dbReference>
<dbReference type="EMBL" id="JBHTIH010000004">
    <property type="protein sequence ID" value="MFD0739746.1"/>
    <property type="molecule type" value="Genomic_DNA"/>
</dbReference>
<name>A0ABW2YT75_9GAMM</name>
<evidence type="ECO:0000313" key="5">
    <source>
        <dbReference type="Proteomes" id="UP001597090"/>
    </source>
</evidence>
<feature type="region of interest" description="Disordered" evidence="3">
    <location>
        <begin position="27"/>
        <end position="61"/>
    </location>
</feature>
<dbReference type="InterPro" id="IPR016191">
    <property type="entry name" value="Ribonuclease/ribotoxin"/>
</dbReference>
<dbReference type="Gene3D" id="3.10.450.30">
    <property type="entry name" value="Microbial ribonucleases"/>
    <property type="match status" value="1"/>
</dbReference>
<dbReference type="RefSeq" id="WP_386812776.1">
    <property type="nucleotide sequence ID" value="NZ_JBHTIH010000004.1"/>
</dbReference>
<evidence type="ECO:0000313" key="4">
    <source>
        <dbReference type="EMBL" id="MFD0739746.1"/>
    </source>
</evidence>
<proteinExistence type="predicted"/>
<evidence type="ECO:0000256" key="1">
    <source>
        <dbReference type="ARBA" id="ARBA00022722"/>
    </source>
</evidence>
<gene>
    <name evidence="4" type="ORF">ACFQZQ_10685</name>
</gene>
<evidence type="ECO:0000256" key="3">
    <source>
        <dbReference type="SAM" id="MobiDB-lite"/>
    </source>
</evidence>
<keyword evidence="2" id="KW-0378">Hydrolase</keyword>
<evidence type="ECO:0000256" key="2">
    <source>
        <dbReference type="ARBA" id="ARBA00022801"/>
    </source>
</evidence>
<dbReference type="SUPFAM" id="SSF53933">
    <property type="entry name" value="Microbial ribonucleases"/>
    <property type="match status" value="1"/>
</dbReference>
<accession>A0ABW2YT75</accession>
<dbReference type="Pfam" id="PF00545">
    <property type="entry name" value="Ribonuclease"/>
    <property type="match status" value="1"/>
</dbReference>
<sequence>MRRHHWLLAAIVLLGLWFWTQRPDQGGELATPATPPGSPPVVLSDARPPQPAEAGRSPASAYPEFLPREAHAVLAAIARGGPYAYRQDGGVFQNRERLLPAQPRGYYREFTVATPGSDDRGARRLITGGEPPVEYFYTEDHYRSFRRFELRGEARR</sequence>
<protein>
    <submittedName>
        <fullName evidence="4">Ribonuclease domain-containing protein</fullName>
    </submittedName>
</protein>
<comment type="caution">
    <text evidence="4">The sequence shown here is derived from an EMBL/GenBank/DDBJ whole genome shotgun (WGS) entry which is preliminary data.</text>
</comment>